<accession>A0A4R5MKQ7</accession>
<protein>
    <submittedName>
        <fullName evidence="2">SusD/RagB family nutrient-binding outer membrane lipoprotein</fullName>
    </submittedName>
</protein>
<evidence type="ECO:0000313" key="2">
    <source>
        <dbReference type="EMBL" id="TDG36241.1"/>
    </source>
</evidence>
<dbReference type="Gene3D" id="1.25.40.390">
    <property type="match status" value="1"/>
</dbReference>
<evidence type="ECO:0000256" key="1">
    <source>
        <dbReference type="SAM" id="SignalP"/>
    </source>
</evidence>
<evidence type="ECO:0000313" key="3">
    <source>
        <dbReference type="Proteomes" id="UP000295668"/>
    </source>
</evidence>
<dbReference type="AlphaFoldDB" id="A0A4R5MKQ7"/>
<sequence>MKKIYKAKYLIALCAIMALTSCKKSFDEINQNPNSPTTAPATNILARGLITTGNTLFGTRLDIYYAGSYSGMLASIATGDYEYRVDINNDMWNNLFTGMSVFVDAGEKASKDGNTNLQAAALTMKVYAAQKATDMFGDMPYAQAFKLNDEILYPKYDKQKDVYTAMFAELKTAADLFKTGKGALGAGDFLFKGDAKKWQKFCNSLRLRLAIRVSNIDATTATNVIREVLTNPTDYPIMTSNDDNAYFYYPGVAPDEELWFEDSGVGNRAYGSFRMGDVLISALKANGDPRLPVYAVPNKFGVYNGYKFSSTQRQDPLNTSDNVSQIGDRFANDSKGFSPYMNCAEVYFILAEAYKRNLVTGDAAAAYTAGVTNSLKENGVSDEDIATFLAKPAVNFNTATSTQLQKIGTQKYISLFKQSVEAWSEARRTDIPLMTGVSQNYAASHNRPPFRMSYADQERTLNPDNFPFNVKVVDIFWGDQMWWDTRTGVN</sequence>
<dbReference type="EMBL" id="SJCY01000005">
    <property type="protein sequence ID" value="TDG36241.1"/>
    <property type="molecule type" value="Genomic_DNA"/>
</dbReference>
<dbReference type="RefSeq" id="WP_133262486.1">
    <property type="nucleotide sequence ID" value="NZ_SJCY01000005.1"/>
</dbReference>
<proteinExistence type="predicted"/>
<dbReference type="InterPro" id="IPR041662">
    <property type="entry name" value="SusD-like_2"/>
</dbReference>
<reference evidence="2 3" key="1">
    <citation type="submission" date="2019-02" db="EMBL/GenBank/DDBJ databases">
        <title>Pedobacter sp. nov., a novel speices isolated from soil of pinguins habitat in Antarcitica.</title>
        <authorList>
            <person name="He R.-H."/>
        </authorList>
    </citation>
    <scope>NUCLEOTIDE SEQUENCE [LARGE SCALE GENOMIC DNA]</scope>
    <source>
        <strain evidence="2 3">E01020</strain>
    </source>
</reference>
<gene>
    <name evidence="2" type="ORF">EZJ43_09565</name>
</gene>
<comment type="caution">
    <text evidence="2">The sequence shown here is derived from an EMBL/GenBank/DDBJ whole genome shotgun (WGS) entry which is preliminary data.</text>
</comment>
<organism evidence="2 3">
    <name type="scientific">Pedobacter changchengzhani</name>
    <dbReference type="NCBI Taxonomy" id="2529274"/>
    <lineage>
        <taxon>Bacteria</taxon>
        <taxon>Pseudomonadati</taxon>
        <taxon>Bacteroidota</taxon>
        <taxon>Sphingobacteriia</taxon>
        <taxon>Sphingobacteriales</taxon>
        <taxon>Sphingobacteriaceae</taxon>
        <taxon>Pedobacter</taxon>
    </lineage>
</organism>
<dbReference type="Proteomes" id="UP000295668">
    <property type="component" value="Unassembled WGS sequence"/>
</dbReference>
<dbReference type="SUPFAM" id="SSF48452">
    <property type="entry name" value="TPR-like"/>
    <property type="match status" value="1"/>
</dbReference>
<dbReference type="OrthoDB" id="9766256at2"/>
<feature type="chain" id="PRO_5020900020" evidence="1">
    <location>
        <begin position="26"/>
        <end position="490"/>
    </location>
</feature>
<keyword evidence="2" id="KW-0449">Lipoprotein</keyword>
<dbReference type="InterPro" id="IPR011990">
    <property type="entry name" value="TPR-like_helical_dom_sf"/>
</dbReference>
<keyword evidence="3" id="KW-1185">Reference proteome</keyword>
<keyword evidence="1" id="KW-0732">Signal</keyword>
<dbReference type="PROSITE" id="PS51257">
    <property type="entry name" value="PROKAR_LIPOPROTEIN"/>
    <property type="match status" value="1"/>
</dbReference>
<feature type="signal peptide" evidence="1">
    <location>
        <begin position="1"/>
        <end position="25"/>
    </location>
</feature>
<dbReference type="Pfam" id="PF12771">
    <property type="entry name" value="SusD-like_2"/>
    <property type="match status" value="1"/>
</dbReference>
<name>A0A4R5MKQ7_9SPHI</name>